<feature type="domain" description="N-acetyltransferase" evidence="1">
    <location>
        <begin position="22"/>
        <end position="162"/>
    </location>
</feature>
<dbReference type="SUPFAM" id="SSF55729">
    <property type="entry name" value="Acyl-CoA N-acyltransferases (Nat)"/>
    <property type="match status" value="1"/>
</dbReference>
<evidence type="ECO:0000313" key="2">
    <source>
        <dbReference type="EMBL" id="SEK82101.1"/>
    </source>
</evidence>
<dbReference type="Pfam" id="PF13673">
    <property type="entry name" value="Acetyltransf_10"/>
    <property type="match status" value="1"/>
</dbReference>
<dbReference type="EMBL" id="FOBI01000003">
    <property type="protein sequence ID" value="SEK82101.1"/>
    <property type="molecule type" value="Genomic_DNA"/>
</dbReference>
<dbReference type="InterPro" id="IPR000182">
    <property type="entry name" value="GNAT_dom"/>
</dbReference>
<dbReference type="GO" id="GO:0016747">
    <property type="term" value="F:acyltransferase activity, transferring groups other than amino-acyl groups"/>
    <property type="evidence" value="ECO:0007669"/>
    <property type="project" value="InterPro"/>
</dbReference>
<keyword evidence="3" id="KW-1185">Reference proteome</keyword>
<gene>
    <name evidence="2" type="ORF">SAMN05216262_10329</name>
</gene>
<evidence type="ECO:0000259" key="1">
    <source>
        <dbReference type="PROSITE" id="PS51186"/>
    </source>
</evidence>
<proteinExistence type="predicted"/>
<dbReference type="AlphaFoldDB" id="A0A1H7K5B3"/>
<accession>A0A1H7K5B3</accession>
<reference evidence="3" key="1">
    <citation type="submission" date="2016-10" db="EMBL/GenBank/DDBJ databases">
        <authorList>
            <person name="Varghese N."/>
            <person name="Submissions S."/>
        </authorList>
    </citation>
    <scope>NUCLEOTIDE SEQUENCE [LARGE SCALE GENOMIC DNA]</scope>
    <source>
        <strain evidence="3">CGMCC 1.9127</strain>
    </source>
</reference>
<dbReference type="Gene3D" id="3.40.630.30">
    <property type="match status" value="1"/>
</dbReference>
<sequence>MVSLMSGKYPKTTPRDNSAAMIAFRRATPQDKSFLLMLRKASMAKHLKNAGLEYDDAAHLQRVETYFTDAFIISYQQRTIGLIKLGQFAESFHIRQLQILPRFQGLGIGSQVLTLLKRKAQTKRIAITLNVLLNNPAKHLYLRHGFVIISSNALEHQMRWQG</sequence>
<name>A0A1H7K5B3_9GAMM</name>
<dbReference type="InterPro" id="IPR016181">
    <property type="entry name" value="Acyl_CoA_acyltransferase"/>
</dbReference>
<dbReference type="PROSITE" id="PS51186">
    <property type="entry name" value="GNAT"/>
    <property type="match status" value="1"/>
</dbReference>
<evidence type="ECO:0000313" key="3">
    <source>
        <dbReference type="Proteomes" id="UP000199297"/>
    </source>
</evidence>
<dbReference type="Proteomes" id="UP000199297">
    <property type="component" value="Unassembled WGS sequence"/>
</dbReference>
<keyword evidence="2" id="KW-0808">Transferase</keyword>
<dbReference type="STRING" id="641665.GCA_002104455_02764"/>
<protein>
    <submittedName>
        <fullName evidence="2">Acetyltransferase (GNAT) domain-containing protein</fullName>
    </submittedName>
</protein>
<organism evidence="2 3">
    <name type="scientific">Colwellia chukchiensis</name>
    <dbReference type="NCBI Taxonomy" id="641665"/>
    <lineage>
        <taxon>Bacteria</taxon>
        <taxon>Pseudomonadati</taxon>
        <taxon>Pseudomonadota</taxon>
        <taxon>Gammaproteobacteria</taxon>
        <taxon>Alteromonadales</taxon>
        <taxon>Colwelliaceae</taxon>
        <taxon>Colwellia</taxon>
    </lineage>
</organism>
<dbReference type="CDD" id="cd04301">
    <property type="entry name" value="NAT_SF"/>
    <property type="match status" value="1"/>
</dbReference>